<protein>
    <submittedName>
        <fullName evidence="2">ABC transporter ATP-binding protein</fullName>
    </submittedName>
</protein>
<sequence length="28" mass="3106">LASMVDDTKQYFRLLELDDGNHLLVGAA</sequence>
<evidence type="ECO:0000313" key="1">
    <source>
        <dbReference type="Proteomes" id="UP000050741"/>
    </source>
</evidence>
<dbReference type="WBParaSite" id="GPLIN_001328600">
    <property type="protein sequence ID" value="GPLIN_001328600"/>
    <property type="gene ID" value="GPLIN_001328600"/>
</dbReference>
<name>A0A183CK80_GLOPA</name>
<accession>A0A183CK80</accession>
<dbReference type="AlphaFoldDB" id="A0A183CK80"/>
<keyword evidence="1" id="KW-1185">Reference proteome</keyword>
<reference evidence="1" key="1">
    <citation type="submission" date="2013-12" db="EMBL/GenBank/DDBJ databases">
        <authorList>
            <person name="Aslett M."/>
        </authorList>
    </citation>
    <scope>NUCLEOTIDE SEQUENCE [LARGE SCALE GENOMIC DNA]</scope>
    <source>
        <strain evidence="1">Lindley</strain>
    </source>
</reference>
<proteinExistence type="predicted"/>
<dbReference type="Proteomes" id="UP000050741">
    <property type="component" value="Unassembled WGS sequence"/>
</dbReference>
<reference evidence="1" key="2">
    <citation type="submission" date="2014-05" db="EMBL/GenBank/DDBJ databases">
        <title>The genome and life-stage specific transcriptomes of Globodera pallida elucidate key aspects of plant parasitism by a cyst nematode.</title>
        <authorList>
            <person name="Cotton J.A."/>
            <person name="Lilley C.J."/>
            <person name="Jones L.M."/>
            <person name="Kikuchi T."/>
            <person name="Reid A.J."/>
            <person name="Thorpe P."/>
            <person name="Tsai I.J."/>
            <person name="Beasley H."/>
            <person name="Blok V."/>
            <person name="Cock P.J.A."/>
            <person name="Van den Akker S.E."/>
            <person name="Holroyd N."/>
            <person name="Hunt M."/>
            <person name="Mantelin S."/>
            <person name="Naghra H."/>
            <person name="Pain A."/>
            <person name="Palomares-Rius J.E."/>
            <person name="Zarowiecki M."/>
            <person name="Berriman M."/>
            <person name="Jones J.T."/>
            <person name="Urwin P.E."/>
        </authorList>
    </citation>
    <scope>NUCLEOTIDE SEQUENCE [LARGE SCALE GENOMIC DNA]</scope>
    <source>
        <strain evidence="1">Lindley</strain>
    </source>
</reference>
<reference evidence="2" key="3">
    <citation type="submission" date="2016-06" db="UniProtKB">
        <authorList>
            <consortium name="WormBaseParasite"/>
        </authorList>
    </citation>
    <scope>IDENTIFICATION</scope>
</reference>
<organism evidence="1 2">
    <name type="scientific">Globodera pallida</name>
    <name type="common">Potato cyst nematode worm</name>
    <name type="synonym">Heterodera pallida</name>
    <dbReference type="NCBI Taxonomy" id="36090"/>
    <lineage>
        <taxon>Eukaryota</taxon>
        <taxon>Metazoa</taxon>
        <taxon>Ecdysozoa</taxon>
        <taxon>Nematoda</taxon>
        <taxon>Chromadorea</taxon>
        <taxon>Rhabditida</taxon>
        <taxon>Tylenchina</taxon>
        <taxon>Tylenchomorpha</taxon>
        <taxon>Tylenchoidea</taxon>
        <taxon>Heteroderidae</taxon>
        <taxon>Heteroderinae</taxon>
        <taxon>Globodera</taxon>
    </lineage>
</organism>
<evidence type="ECO:0000313" key="2">
    <source>
        <dbReference type="WBParaSite" id="GPLIN_001328600"/>
    </source>
</evidence>